<dbReference type="InterPro" id="IPR011050">
    <property type="entry name" value="Pectin_lyase_fold/virulence"/>
</dbReference>
<sequence length="484" mass="53930">MMNRIRIMNILTIFIILVVIFFLGYTSSFILYKNQKNEIKKEIYSEISKIDSLDILTSWANLEGNGKNNPLSESYSTKGEVLKEYPFIGDYLVDNSEVDWKNLENDWVVIQNEIIEAGINGRIEVPKPKVGYRINRPLILRQGQTLTFAPNTKVYDDTGDFAFKIIGEKGFPNNALTHIILRNLDIEGSPRSKGAIKIDNAYLINLDNIKISGYENNSSRAISLSDFFQINLNTVQVNNIKNGIGILVDSVNGNSGQLNLMNTIIQRCRVGLQIEGSNNLIDGVNMYGGAIGNNYSVGMVIGKNVNNVNIIGSHFENHDGKKYSGKTAVSMELEKDYTSESINFYGNLFVNNQYSIKSNNIKRATISGNQFDGRQIEGAIAIHQGKGDNSWLINPNQFLNNTEDLVESGSNHINLSSISIDESGVIYPQNSKSGIYSGAGDPNGKIEGNSGSIYLRTDDNSNYHFYIKKRDNTSLGWQPLILNE</sequence>
<protein>
    <recommendedName>
        <fullName evidence="2">Right handed beta helix domain-containing protein</fullName>
    </recommendedName>
</protein>
<organism evidence="1">
    <name type="scientific">Niallia circulans</name>
    <name type="common">Bacillus circulans</name>
    <dbReference type="NCBI Taxonomy" id="1397"/>
    <lineage>
        <taxon>Bacteria</taxon>
        <taxon>Bacillati</taxon>
        <taxon>Bacillota</taxon>
        <taxon>Bacilli</taxon>
        <taxon>Bacillales</taxon>
        <taxon>Bacillaceae</taxon>
        <taxon>Niallia</taxon>
    </lineage>
</organism>
<reference evidence="1" key="1">
    <citation type="submission" date="2021-04" db="EMBL/GenBank/DDBJ databases">
        <title>Genomic analysis of electroactive and textile dye degrading Bacillus circulans strain: DC10 isolated from constructed wetland-microbial fuel cells treating textile dye wastewaters.</title>
        <authorList>
            <person name="Patel D.U."/>
            <person name="Desai C.R."/>
        </authorList>
    </citation>
    <scope>NUCLEOTIDE SEQUENCE</scope>
    <source>
        <strain evidence="1">DC10</strain>
    </source>
</reference>
<comment type="caution">
    <text evidence="1">The sequence shown here is derived from an EMBL/GenBank/DDBJ whole genome shotgun (WGS) entry which is preliminary data.</text>
</comment>
<dbReference type="EMBL" id="JAGTPX010000024">
    <property type="protein sequence ID" value="MBR8671636.1"/>
    <property type="molecule type" value="Genomic_DNA"/>
</dbReference>
<dbReference type="AlphaFoldDB" id="A0A941GEW0"/>
<accession>A0A941GEW0</accession>
<proteinExistence type="predicted"/>
<evidence type="ECO:0000313" key="1">
    <source>
        <dbReference type="EMBL" id="MBR8671636.1"/>
    </source>
</evidence>
<name>A0A941GEW0_NIACI</name>
<dbReference type="SUPFAM" id="SSF51126">
    <property type="entry name" value="Pectin lyase-like"/>
    <property type="match status" value="1"/>
</dbReference>
<gene>
    <name evidence="1" type="ORF">KD144_19045</name>
</gene>
<evidence type="ECO:0008006" key="2">
    <source>
        <dbReference type="Google" id="ProtNLM"/>
    </source>
</evidence>